<dbReference type="Proteomes" id="UP000316714">
    <property type="component" value="Unassembled WGS sequence"/>
</dbReference>
<evidence type="ECO:0000313" key="4">
    <source>
        <dbReference type="Proteomes" id="UP000316714"/>
    </source>
</evidence>
<dbReference type="InterPro" id="IPR003593">
    <property type="entry name" value="AAA+_ATPase"/>
</dbReference>
<dbReference type="SUPFAM" id="SSF52540">
    <property type="entry name" value="P-loop containing nucleoside triphosphate hydrolases"/>
    <property type="match status" value="2"/>
</dbReference>
<dbReference type="EMBL" id="SIHJ01000001">
    <property type="protein sequence ID" value="TWT35222.1"/>
    <property type="molecule type" value="Genomic_DNA"/>
</dbReference>
<protein>
    <submittedName>
        <fullName evidence="3">Multifunctional conjugation protein TraI</fullName>
    </submittedName>
</protein>
<dbReference type="OrthoDB" id="1826980at2"/>
<comment type="caution">
    <text evidence="3">The sequence shown here is derived from an EMBL/GenBank/DDBJ whole genome shotgun (WGS) entry which is preliminary data.</text>
</comment>
<dbReference type="AlphaFoldDB" id="A0A5C5VBX3"/>
<dbReference type="Pfam" id="PF13604">
    <property type="entry name" value="AAA_30"/>
    <property type="match status" value="1"/>
</dbReference>
<dbReference type="RefSeq" id="WP_146561227.1">
    <property type="nucleotide sequence ID" value="NZ_SIHJ01000001.1"/>
</dbReference>
<dbReference type="InterPro" id="IPR014059">
    <property type="entry name" value="TraI/TrwC_relax"/>
</dbReference>
<gene>
    <name evidence="3" type="primary">traI_2</name>
    <name evidence="3" type="ORF">KOR34_01100</name>
</gene>
<dbReference type="SMART" id="SM00382">
    <property type="entry name" value="AAA"/>
    <property type="match status" value="1"/>
</dbReference>
<dbReference type="InterPro" id="IPR014862">
    <property type="entry name" value="TrwC"/>
</dbReference>
<feature type="domain" description="AAA+ ATPase" evidence="2">
    <location>
        <begin position="425"/>
        <end position="564"/>
    </location>
</feature>
<dbReference type="NCBIfam" id="NF041492">
    <property type="entry name" value="MobF"/>
    <property type="match status" value="1"/>
</dbReference>
<proteinExistence type="predicted"/>
<reference evidence="3 4" key="1">
    <citation type="submission" date="2019-02" db="EMBL/GenBank/DDBJ databases">
        <title>Deep-cultivation of Planctomycetes and their phenomic and genomic characterization uncovers novel biology.</title>
        <authorList>
            <person name="Wiegand S."/>
            <person name="Jogler M."/>
            <person name="Boedeker C."/>
            <person name="Pinto D."/>
            <person name="Vollmers J."/>
            <person name="Rivas-Marin E."/>
            <person name="Kohn T."/>
            <person name="Peeters S.H."/>
            <person name="Heuer A."/>
            <person name="Rast P."/>
            <person name="Oberbeckmann S."/>
            <person name="Bunk B."/>
            <person name="Jeske O."/>
            <person name="Meyerdierks A."/>
            <person name="Storesund J.E."/>
            <person name="Kallscheuer N."/>
            <person name="Luecker S."/>
            <person name="Lage O.M."/>
            <person name="Pohl T."/>
            <person name="Merkel B.J."/>
            <person name="Hornburger P."/>
            <person name="Mueller R.-W."/>
            <person name="Bruemmer F."/>
            <person name="Labrenz M."/>
            <person name="Spormann A.M."/>
            <person name="Op Den Camp H."/>
            <person name="Overmann J."/>
            <person name="Amann R."/>
            <person name="Jetten M.S.M."/>
            <person name="Mascher T."/>
            <person name="Medema M.H."/>
            <person name="Devos D.P."/>
            <person name="Kaster A.-K."/>
            <person name="Ovreas L."/>
            <person name="Rohde M."/>
            <person name="Galperin M.Y."/>
            <person name="Jogler C."/>
        </authorList>
    </citation>
    <scope>NUCLEOTIDE SEQUENCE [LARGE SCALE GENOMIC DNA]</scope>
    <source>
        <strain evidence="3 4">KOR34</strain>
    </source>
</reference>
<evidence type="ECO:0000259" key="2">
    <source>
        <dbReference type="SMART" id="SM00382"/>
    </source>
</evidence>
<dbReference type="Pfam" id="PF08751">
    <property type="entry name" value="TrwC"/>
    <property type="match status" value="1"/>
</dbReference>
<dbReference type="NCBIfam" id="TIGR02686">
    <property type="entry name" value="relax_trwC"/>
    <property type="match status" value="1"/>
</dbReference>
<dbReference type="CDD" id="cd18809">
    <property type="entry name" value="SF1_C_RecD"/>
    <property type="match status" value="1"/>
</dbReference>
<accession>A0A5C5VBX3</accession>
<organism evidence="3 4">
    <name type="scientific">Posidoniimonas corsicana</name>
    <dbReference type="NCBI Taxonomy" id="1938618"/>
    <lineage>
        <taxon>Bacteria</taxon>
        <taxon>Pseudomonadati</taxon>
        <taxon>Planctomycetota</taxon>
        <taxon>Planctomycetia</taxon>
        <taxon>Pirellulales</taxon>
        <taxon>Lacipirellulaceae</taxon>
        <taxon>Posidoniimonas</taxon>
    </lineage>
</organism>
<keyword evidence="4" id="KW-1185">Reference proteome</keyword>
<name>A0A5C5VBX3_9BACT</name>
<evidence type="ECO:0000313" key="3">
    <source>
        <dbReference type="EMBL" id="TWT35222.1"/>
    </source>
</evidence>
<evidence type="ECO:0000256" key="1">
    <source>
        <dbReference type="SAM" id="MobiDB-lite"/>
    </source>
</evidence>
<dbReference type="SUPFAM" id="SSF55464">
    <property type="entry name" value="Origin of replication-binding domain, RBD-like"/>
    <property type="match status" value="1"/>
</dbReference>
<sequence>MLRIVQNRSAASAKSYYSHAEYYGESQEMPGRWGGKAAKLLGLEGTVDQPSFDMLCDNLDPRTGDPLTARTNHDRTVGYDFNFHVPKGLSLAYAFGDERIGRVFEESVEATMREIEQESKTRVRTSGKQEDRVTGNLVWGTFVHKTARPIEGEPDPHLHAHCFVFNATLDPVENRFKAAQFRDLKRDAGYFEARFHARLARRVKDELGYDLRRTGRQWDIAAIPAELAKKFSRRTAQIEDLAQERGITSADQKSELAAVTRESKTKHQTVDELRQSWRARLTDEEAQLIDALPSTLQPDGGSAVDAGPANTAAAVRQAIHHCFERDAVVPERKLLAEALRVGVGQIDADDVEQEAFRQHVLAREIDGRRMATTAEVLAEEQAVIDYARRCRGAVRPLNDAWQVSEENAWLSDEQRSAIRQLAHSPDRVQLLLGGAGVGKTTLMTEAVRAINDGGRQVFTFAPSAEASRGVLRSEGFETATTVAELLLNEKLHDQVRGQVLWVDEAGLLGSRQLKRLFDLADGLDCRVILSGDWKRQHGSVERGGVLPLLDRYAGVTPIEVRTIRRQEGAYKAAIAAMSAGDLASGFDQLDKLGWVRELDPKSMDQQIAADYAELTKAGKSALVVSPTHRQAAHVTAAIRARLREQGALKSDDRELLKLEPLHLTEAEKSDPAFLEEGAVLVFHQNARGYQKGDRVVVHGSVDPEITSQSSRYSVYRASSLPVASGDQIRLTAGGRTKDGEHRLNNGATFEVAGVLPSGDLKLANGWIIDRSFGHLAHGYVTTSHASQGRTVDHVLIAESAESFPAASSEQFYVSASRGRRSVRIYTDDKAELRDVVQASSANTTASEVMFGPDPHYDRHRKQREASHTPSLAPVVTPTHEPTYAR</sequence>
<feature type="region of interest" description="Disordered" evidence="1">
    <location>
        <begin position="843"/>
        <end position="885"/>
    </location>
</feature>
<dbReference type="InterPro" id="IPR027417">
    <property type="entry name" value="P-loop_NTPase"/>
</dbReference>
<dbReference type="Gene3D" id="3.40.50.300">
    <property type="entry name" value="P-loop containing nucleotide triphosphate hydrolases"/>
    <property type="match status" value="3"/>
</dbReference>